<dbReference type="PROSITE" id="PS00262">
    <property type="entry name" value="INSULIN"/>
    <property type="match status" value="1"/>
</dbReference>
<evidence type="ECO:0000313" key="3">
    <source>
        <dbReference type="EMBL" id="ALU63743.1"/>
    </source>
</evidence>
<accession>A0A1R7T085</accession>
<name>A0A1R7T085_HALMK</name>
<dbReference type="EMBL" id="KP734095">
    <property type="protein sequence ID" value="ALU63743.1"/>
    <property type="molecule type" value="mRNA"/>
</dbReference>
<comment type="similarity">
    <text evidence="1">Belongs to the insulin family.</text>
</comment>
<dbReference type="AlphaFoldDB" id="A0A1R7T085"/>
<sequence length="118" mass="13187">MDIAIAVSLALVLCLVCGVCPVNAYYEHTCYLDDRKPSVGGLCGRRASMMVDMVCRGSFGKRSVRFMDDDPSQEPVKFAAPKREALSYLGKRTSEQGFVCECCYHRCSIGELREYCHD</sequence>
<dbReference type="InterPro" id="IPR036438">
    <property type="entry name" value="Insulin-like_sf"/>
</dbReference>
<dbReference type="Gene3D" id="1.10.100.10">
    <property type="entry name" value="Insulin-like"/>
    <property type="match status" value="1"/>
</dbReference>
<evidence type="ECO:0000256" key="2">
    <source>
        <dbReference type="SAM" id="SignalP"/>
    </source>
</evidence>
<feature type="chain" id="PRO_5012751805" evidence="2">
    <location>
        <begin position="25"/>
        <end position="118"/>
    </location>
</feature>
<evidence type="ECO:0000256" key="1">
    <source>
        <dbReference type="ARBA" id="ARBA00009034"/>
    </source>
</evidence>
<organism evidence="3">
    <name type="scientific">Haliotis madaka</name>
    <name type="common">Giant abalone</name>
    <name type="synonym">Nordotis madaka</name>
    <dbReference type="NCBI Taxonomy" id="81897"/>
    <lineage>
        <taxon>Eukaryota</taxon>
        <taxon>Metazoa</taxon>
        <taxon>Spiralia</taxon>
        <taxon>Lophotrochozoa</taxon>
        <taxon>Mollusca</taxon>
        <taxon>Gastropoda</taxon>
        <taxon>Vetigastropoda</taxon>
        <taxon>Lepetellida</taxon>
        <taxon>Haliotoidea</taxon>
        <taxon>Haliotidae</taxon>
        <taxon>Haliotis</taxon>
    </lineage>
</organism>
<dbReference type="SUPFAM" id="SSF56994">
    <property type="entry name" value="Insulin-like"/>
    <property type="match status" value="1"/>
</dbReference>
<feature type="signal peptide" evidence="2">
    <location>
        <begin position="1"/>
        <end position="24"/>
    </location>
</feature>
<dbReference type="InterPro" id="IPR022353">
    <property type="entry name" value="Insulin_CS"/>
</dbReference>
<protein>
    <submittedName>
        <fullName evidence="3">Molluscan insulin-related peptide</fullName>
    </submittedName>
</protein>
<dbReference type="PIRSF" id="PIRSF018431">
    <property type="entry name" value="Molluscan_insulin_rel_peptide"/>
    <property type="match status" value="1"/>
</dbReference>
<reference evidence="3" key="1">
    <citation type="submission" date="2015-01" db="EMBL/GenBank/DDBJ databases">
        <title>EST analysis of Haliotis madaka.</title>
        <authorList>
            <person name="Lee J."/>
        </authorList>
    </citation>
    <scope>NUCLEOTIDE SEQUENCE</scope>
</reference>
<proteinExistence type="evidence at transcript level"/>
<keyword evidence="2" id="KW-0732">Signal</keyword>